<reference evidence="2 3" key="1">
    <citation type="journal article" date="2023" name="Hortic Res">
        <title>Pangenome of water caltrop reveals structural variations and asymmetric subgenome divergence after allopolyploidization.</title>
        <authorList>
            <person name="Zhang X."/>
            <person name="Chen Y."/>
            <person name="Wang L."/>
            <person name="Yuan Y."/>
            <person name="Fang M."/>
            <person name="Shi L."/>
            <person name="Lu R."/>
            <person name="Comes H.P."/>
            <person name="Ma Y."/>
            <person name="Chen Y."/>
            <person name="Huang G."/>
            <person name="Zhou Y."/>
            <person name="Zheng Z."/>
            <person name="Qiu Y."/>
        </authorList>
    </citation>
    <scope>NUCLEOTIDE SEQUENCE [LARGE SCALE GENOMIC DNA]</scope>
    <source>
        <tissue evidence="2">Roots</tissue>
    </source>
</reference>
<dbReference type="Proteomes" id="UP001345219">
    <property type="component" value="Chromosome 10"/>
</dbReference>
<sequence length="95" mass="11005">MNLRKMLPSHRLFFLILSLLALLFFTILAISSGSSVSTDFTDNAHPIVPKVGHPKEERATWRHLPWMNHGSYRWSRKHLVNPTMPQPFEIQESPV</sequence>
<protein>
    <submittedName>
        <fullName evidence="2">Uncharacterized protein</fullName>
    </submittedName>
</protein>
<feature type="signal peptide" evidence="1">
    <location>
        <begin position="1"/>
        <end position="29"/>
    </location>
</feature>
<accession>A0AAN7GTU8</accession>
<dbReference type="AlphaFoldDB" id="A0AAN7GTU8"/>
<gene>
    <name evidence="2" type="ORF">SAY87_012744</name>
</gene>
<keyword evidence="3" id="KW-1185">Reference proteome</keyword>
<evidence type="ECO:0000313" key="2">
    <source>
        <dbReference type="EMBL" id="KAK4746432.1"/>
    </source>
</evidence>
<keyword evidence="1" id="KW-0732">Signal</keyword>
<organism evidence="2 3">
    <name type="scientific">Trapa incisa</name>
    <dbReference type="NCBI Taxonomy" id="236973"/>
    <lineage>
        <taxon>Eukaryota</taxon>
        <taxon>Viridiplantae</taxon>
        <taxon>Streptophyta</taxon>
        <taxon>Embryophyta</taxon>
        <taxon>Tracheophyta</taxon>
        <taxon>Spermatophyta</taxon>
        <taxon>Magnoliopsida</taxon>
        <taxon>eudicotyledons</taxon>
        <taxon>Gunneridae</taxon>
        <taxon>Pentapetalae</taxon>
        <taxon>rosids</taxon>
        <taxon>malvids</taxon>
        <taxon>Myrtales</taxon>
        <taxon>Lythraceae</taxon>
        <taxon>Trapa</taxon>
    </lineage>
</organism>
<evidence type="ECO:0000256" key="1">
    <source>
        <dbReference type="SAM" id="SignalP"/>
    </source>
</evidence>
<dbReference type="EMBL" id="JAXIOK010000021">
    <property type="protein sequence ID" value="KAK4746432.1"/>
    <property type="molecule type" value="Genomic_DNA"/>
</dbReference>
<name>A0AAN7GTU8_9MYRT</name>
<comment type="caution">
    <text evidence="2">The sequence shown here is derived from an EMBL/GenBank/DDBJ whole genome shotgun (WGS) entry which is preliminary data.</text>
</comment>
<feature type="chain" id="PRO_5042880302" evidence="1">
    <location>
        <begin position="30"/>
        <end position="95"/>
    </location>
</feature>
<proteinExistence type="predicted"/>
<evidence type="ECO:0000313" key="3">
    <source>
        <dbReference type="Proteomes" id="UP001345219"/>
    </source>
</evidence>